<name>A0ABR9SJQ8_9BURK</name>
<keyword evidence="2" id="KW-0812">Transmembrane</keyword>
<organism evidence="3 4">
    <name type="scientific">Ramlibacter aquaticus</name>
    <dbReference type="NCBI Taxonomy" id="2780094"/>
    <lineage>
        <taxon>Bacteria</taxon>
        <taxon>Pseudomonadati</taxon>
        <taxon>Pseudomonadota</taxon>
        <taxon>Betaproteobacteria</taxon>
        <taxon>Burkholderiales</taxon>
        <taxon>Comamonadaceae</taxon>
        <taxon>Ramlibacter</taxon>
    </lineage>
</organism>
<keyword evidence="4" id="KW-1185">Reference proteome</keyword>
<feature type="transmembrane region" description="Helical" evidence="2">
    <location>
        <begin position="6"/>
        <end position="26"/>
    </location>
</feature>
<evidence type="ECO:0000256" key="1">
    <source>
        <dbReference type="SAM" id="MobiDB-lite"/>
    </source>
</evidence>
<feature type="transmembrane region" description="Helical" evidence="2">
    <location>
        <begin position="42"/>
        <end position="61"/>
    </location>
</feature>
<evidence type="ECO:0000313" key="4">
    <source>
        <dbReference type="Proteomes" id="UP000715965"/>
    </source>
</evidence>
<comment type="caution">
    <text evidence="3">The sequence shown here is derived from an EMBL/GenBank/DDBJ whole genome shotgun (WGS) entry which is preliminary data.</text>
</comment>
<dbReference type="RefSeq" id="WP_193782104.1">
    <property type="nucleotide sequence ID" value="NZ_JADDOJ010000108.1"/>
</dbReference>
<feature type="transmembrane region" description="Helical" evidence="2">
    <location>
        <begin position="67"/>
        <end position="87"/>
    </location>
</feature>
<sequence length="203" mass="21664">MSPPLTLLVFAVFPLWCLAGFADWVCHRRTAIALTSGLGENALHWLMALVSGAGIALVLFFETDAGLLGLLLLLFLAHEATAAWDLADNTLRRDVGAGEQLVHSAQEMLPLVAIALLALDAWPGLQPLDWALHPRAGLPPLPWLGAAGLLVLALVLLPLLQETVSCLGARAARKARDEARAQARVEPGLEPVRPRTPANPAPR</sequence>
<keyword evidence="2" id="KW-1133">Transmembrane helix</keyword>
<proteinExistence type="predicted"/>
<dbReference type="EMBL" id="JADDOJ010000108">
    <property type="protein sequence ID" value="MBE7942552.1"/>
    <property type="molecule type" value="Genomic_DNA"/>
</dbReference>
<evidence type="ECO:0000313" key="3">
    <source>
        <dbReference type="EMBL" id="MBE7942552.1"/>
    </source>
</evidence>
<feature type="transmembrane region" description="Helical" evidence="2">
    <location>
        <begin position="141"/>
        <end position="160"/>
    </location>
</feature>
<feature type="region of interest" description="Disordered" evidence="1">
    <location>
        <begin position="178"/>
        <end position="203"/>
    </location>
</feature>
<keyword evidence="2" id="KW-0472">Membrane</keyword>
<dbReference type="Proteomes" id="UP000715965">
    <property type="component" value="Unassembled WGS sequence"/>
</dbReference>
<reference evidence="3 4" key="1">
    <citation type="submission" date="2020-10" db="EMBL/GenBank/DDBJ databases">
        <title>Draft genome of Ramlibacter aquaticus LMG 30558.</title>
        <authorList>
            <person name="Props R."/>
        </authorList>
    </citation>
    <scope>NUCLEOTIDE SEQUENCE [LARGE SCALE GENOMIC DNA]</scope>
    <source>
        <strain evidence="3 4">LMG 30558</strain>
    </source>
</reference>
<evidence type="ECO:0000256" key="2">
    <source>
        <dbReference type="SAM" id="Phobius"/>
    </source>
</evidence>
<protein>
    <submittedName>
        <fullName evidence="3">Diguanylate cyclase</fullName>
    </submittedName>
</protein>
<gene>
    <name evidence="3" type="ORF">IM725_18445</name>
</gene>
<accession>A0ABR9SJQ8</accession>